<dbReference type="RefSeq" id="WP_151156324.1">
    <property type="nucleotide sequence ID" value="NZ_VZRA01000001.1"/>
</dbReference>
<accession>A0ABQ6TTR1</accession>
<dbReference type="SUPFAM" id="SSF143120">
    <property type="entry name" value="YefM-like"/>
    <property type="match status" value="1"/>
</dbReference>
<evidence type="ECO:0000256" key="2">
    <source>
        <dbReference type="RuleBase" id="RU362080"/>
    </source>
</evidence>
<dbReference type="InterPro" id="IPR036165">
    <property type="entry name" value="YefM-like_sf"/>
</dbReference>
<evidence type="ECO:0000313" key="3">
    <source>
        <dbReference type="EMBL" id="KAB0672438.1"/>
    </source>
</evidence>
<protein>
    <recommendedName>
        <fullName evidence="2">Antitoxin</fullName>
    </recommendedName>
</protein>
<dbReference type="Proteomes" id="UP000798046">
    <property type="component" value="Unassembled WGS sequence"/>
</dbReference>
<proteinExistence type="inferred from homology"/>
<reference evidence="3 4" key="1">
    <citation type="journal article" date="2020" name="Microorganisms">
        <title>Description of Three Novel Members in the Family Geobacteraceae, Oryzomonas japonicum gen. nov., sp. nov., Oryzomonas sagensis sp. nov., and Oryzomonas ruber sp. nov.</title>
        <authorList>
            <person name="Xu Z."/>
            <person name="Masuda Y."/>
            <person name="Hayakawa C."/>
            <person name="Ushijima N."/>
            <person name="Kawano K."/>
            <person name="Shiratori Y."/>
            <person name="Senoo K."/>
            <person name="Itoh H."/>
        </authorList>
    </citation>
    <scope>NUCLEOTIDE SEQUENCE [LARGE SCALE GENOMIC DNA]</scope>
    <source>
        <strain evidence="3 4">Red100</strain>
    </source>
</reference>
<gene>
    <name evidence="3" type="ORF">F6V30_07710</name>
</gene>
<evidence type="ECO:0000256" key="1">
    <source>
        <dbReference type="ARBA" id="ARBA00009981"/>
    </source>
</evidence>
<dbReference type="InterPro" id="IPR006442">
    <property type="entry name" value="Antitoxin_Phd/YefM"/>
</dbReference>
<dbReference type="Pfam" id="PF02604">
    <property type="entry name" value="PhdYeFM_antitox"/>
    <property type="match status" value="1"/>
</dbReference>
<name>A0ABQ6TTR1_9BACT</name>
<evidence type="ECO:0000313" key="4">
    <source>
        <dbReference type="Proteomes" id="UP000798046"/>
    </source>
</evidence>
<sequence length="77" mass="8748">MSQAVSKSQFKPHSLEYFRKIEQSGEELVITDHGRPVLKVVPYVADGEECFRGLRNTVLKYDAPLEPVGGDEWEALR</sequence>
<dbReference type="EMBL" id="VZRA01000001">
    <property type="protein sequence ID" value="KAB0672438.1"/>
    <property type="molecule type" value="Genomic_DNA"/>
</dbReference>
<comment type="similarity">
    <text evidence="1 2">Belongs to the phD/YefM antitoxin family.</text>
</comment>
<keyword evidence="4" id="KW-1185">Reference proteome</keyword>
<comment type="function">
    <text evidence="2">Antitoxin component of a type II toxin-antitoxin (TA) system.</text>
</comment>
<dbReference type="Gene3D" id="3.40.1620.10">
    <property type="entry name" value="YefM-like domain"/>
    <property type="match status" value="1"/>
</dbReference>
<organism evidence="3 4">
    <name type="scientific">Oryzomonas sagensis</name>
    <dbReference type="NCBI Taxonomy" id="2603857"/>
    <lineage>
        <taxon>Bacteria</taxon>
        <taxon>Pseudomonadati</taxon>
        <taxon>Thermodesulfobacteriota</taxon>
        <taxon>Desulfuromonadia</taxon>
        <taxon>Geobacterales</taxon>
        <taxon>Geobacteraceae</taxon>
        <taxon>Oryzomonas</taxon>
    </lineage>
</organism>
<comment type="caution">
    <text evidence="3">The sequence shown here is derived from an EMBL/GenBank/DDBJ whole genome shotgun (WGS) entry which is preliminary data.</text>
</comment>